<evidence type="ECO:0000313" key="3">
    <source>
        <dbReference type="EMBL" id="NIH57603.1"/>
    </source>
</evidence>
<dbReference type="PANTHER" id="PTHR30290">
    <property type="entry name" value="PERIPLASMIC BINDING COMPONENT OF ABC TRANSPORTER"/>
    <property type="match status" value="1"/>
</dbReference>
<dbReference type="EMBL" id="JAAMOZ010000001">
    <property type="protein sequence ID" value="NIH57603.1"/>
    <property type="molecule type" value="Genomic_DNA"/>
</dbReference>
<sequence length="546" mass="59925">MSSRRRALKLIPAVAAIALLVSSCTNSGDTNTTTDASDSITVAIAAMPTSYDLEGNWAASNENYTLWSQTMVGLLRYKYVETDGVLVQDFNQYEGVLADEDEPYTVSDDGQDYTFHLREGVVSQAGNPFTAQDVYYSIDRKLSVDGGRLNQIKDYFYSIDQLEIVDDYTITFHLDDVGNDNVFLQMLTGQMGRIWDSTEMKAHATTDDPWSEDWAAQNTGAGYGPYDVDSVTADQQVVLTANEDYVLGAPAIKTVTLQVVSDSGTRAQMLASSDVQIAEALTPTDQESIQDDENVQMAEVDNPIEFVDLALVQNKAPFDDKLVRQAFMYAVPYDELIEQIYRGRATTSPGWFTPTMGVPGLSTDPAYTYDIDKAKELLAEAGKSSVDVTLTVSNAIPDIVDAAIMIASYAKDAGFNVTVEQLAPAEFATGRLETTFESMLMSNRSQQQAPSYVRNFFLPGDVSNSGAYVPTDEWLALNQVAIDAGTGTSEEAAPYWEKVNEFINDDASQLPILYRQPNQAYATTLEGMSYRYDNTVDYSVLTPAGS</sequence>
<evidence type="ECO:0000313" key="4">
    <source>
        <dbReference type="Proteomes" id="UP000749311"/>
    </source>
</evidence>
<dbReference type="Pfam" id="PF00496">
    <property type="entry name" value="SBP_bac_5"/>
    <property type="match status" value="1"/>
</dbReference>
<dbReference type="Gene3D" id="3.10.105.10">
    <property type="entry name" value="Dipeptide-binding Protein, Domain 3"/>
    <property type="match status" value="1"/>
</dbReference>
<dbReference type="InterPro" id="IPR000914">
    <property type="entry name" value="SBP_5_dom"/>
</dbReference>
<dbReference type="PROSITE" id="PS51257">
    <property type="entry name" value="PROKAR_LIPOPROTEIN"/>
    <property type="match status" value="1"/>
</dbReference>
<dbReference type="PIRSF" id="PIRSF002741">
    <property type="entry name" value="MppA"/>
    <property type="match status" value="1"/>
</dbReference>
<evidence type="ECO:0000256" key="1">
    <source>
        <dbReference type="SAM" id="SignalP"/>
    </source>
</evidence>
<feature type="chain" id="PRO_5045067075" evidence="1">
    <location>
        <begin position="28"/>
        <end position="546"/>
    </location>
</feature>
<dbReference type="Proteomes" id="UP000749311">
    <property type="component" value="Unassembled WGS sequence"/>
</dbReference>
<dbReference type="InterPro" id="IPR039424">
    <property type="entry name" value="SBP_5"/>
</dbReference>
<dbReference type="RefSeq" id="WP_167167587.1">
    <property type="nucleotide sequence ID" value="NZ_BAAAOO010000007.1"/>
</dbReference>
<comment type="caution">
    <text evidence="3">The sequence shown here is derived from an EMBL/GenBank/DDBJ whole genome shotgun (WGS) entry which is preliminary data.</text>
</comment>
<protein>
    <submittedName>
        <fullName evidence="3">Peptide/nickel transport system substrate-binding protein</fullName>
    </submittedName>
</protein>
<name>A0ABX0SGT6_9ACTN</name>
<reference evidence="3 4" key="1">
    <citation type="submission" date="2020-02" db="EMBL/GenBank/DDBJ databases">
        <title>Sequencing the genomes of 1000 actinobacteria strains.</title>
        <authorList>
            <person name="Klenk H.-P."/>
        </authorList>
    </citation>
    <scope>NUCLEOTIDE SEQUENCE [LARGE SCALE GENOMIC DNA]</scope>
    <source>
        <strain evidence="3 4">DSM 19609</strain>
    </source>
</reference>
<keyword evidence="4" id="KW-1185">Reference proteome</keyword>
<dbReference type="InterPro" id="IPR030678">
    <property type="entry name" value="Peptide/Ni-bd"/>
</dbReference>
<evidence type="ECO:0000259" key="2">
    <source>
        <dbReference type="Pfam" id="PF00496"/>
    </source>
</evidence>
<dbReference type="SUPFAM" id="SSF53850">
    <property type="entry name" value="Periplasmic binding protein-like II"/>
    <property type="match status" value="1"/>
</dbReference>
<accession>A0ABX0SGT6</accession>
<feature type="domain" description="Solute-binding protein family 5" evidence="2">
    <location>
        <begin position="103"/>
        <end position="458"/>
    </location>
</feature>
<keyword evidence="1" id="KW-0732">Signal</keyword>
<proteinExistence type="predicted"/>
<feature type="signal peptide" evidence="1">
    <location>
        <begin position="1"/>
        <end position="27"/>
    </location>
</feature>
<dbReference type="Gene3D" id="3.40.190.10">
    <property type="entry name" value="Periplasmic binding protein-like II"/>
    <property type="match status" value="1"/>
</dbReference>
<gene>
    <name evidence="3" type="ORF">FB473_002248</name>
</gene>
<organism evidence="3 4">
    <name type="scientific">Brooklawnia cerclae</name>
    <dbReference type="NCBI Taxonomy" id="349934"/>
    <lineage>
        <taxon>Bacteria</taxon>
        <taxon>Bacillati</taxon>
        <taxon>Actinomycetota</taxon>
        <taxon>Actinomycetes</taxon>
        <taxon>Propionibacteriales</taxon>
        <taxon>Propionibacteriaceae</taxon>
        <taxon>Brooklawnia</taxon>
    </lineage>
</organism>